<dbReference type="RefSeq" id="WP_169584894.1">
    <property type="nucleotide sequence ID" value="NZ_VCQU01000001.1"/>
</dbReference>
<name>A0A848K767_9NOCA</name>
<reference evidence="4 5" key="2">
    <citation type="submission" date="2020-06" db="EMBL/GenBank/DDBJ databases">
        <title>Antribacter stalactiti gen. nov., sp. nov., a new member of the family Nacardiaceae isolated from a cave.</title>
        <authorList>
            <person name="Kim I.S."/>
        </authorList>
    </citation>
    <scope>NUCLEOTIDE SEQUENCE [LARGE SCALE GENOMIC DNA]</scope>
    <source>
        <strain evidence="4 5">YC2-7</strain>
    </source>
</reference>
<dbReference type="GO" id="GO:0003677">
    <property type="term" value="F:DNA binding"/>
    <property type="evidence" value="ECO:0007669"/>
    <property type="project" value="UniProtKB-KW"/>
</dbReference>
<evidence type="ECO:0000313" key="4">
    <source>
        <dbReference type="EMBL" id="NMN94219.1"/>
    </source>
</evidence>
<keyword evidence="1" id="KW-0238">DNA-binding</keyword>
<gene>
    <name evidence="4" type="ORF">FGL95_04100</name>
</gene>
<comment type="caution">
    <text evidence="4">The sequence shown here is derived from an EMBL/GenBank/DDBJ whole genome shotgun (WGS) entry which is preliminary data.</text>
</comment>
<evidence type="ECO:0000256" key="1">
    <source>
        <dbReference type="ARBA" id="ARBA00023125"/>
    </source>
</evidence>
<feature type="region of interest" description="Disordered" evidence="2">
    <location>
        <begin position="1"/>
        <end position="31"/>
    </location>
</feature>
<dbReference type="Proteomes" id="UP000535543">
    <property type="component" value="Unassembled WGS sequence"/>
</dbReference>
<dbReference type="AlphaFoldDB" id="A0A848K767"/>
<accession>A0A848K767</accession>
<dbReference type="SMART" id="SM00422">
    <property type="entry name" value="HTH_MERR"/>
    <property type="match status" value="1"/>
</dbReference>
<reference evidence="4 5" key="1">
    <citation type="submission" date="2019-05" db="EMBL/GenBank/DDBJ databases">
        <authorList>
            <person name="Lee S.D."/>
        </authorList>
    </citation>
    <scope>NUCLEOTIDE SEQUENCE [LARGE SCALE GENOMIC DNA]</scope>
    <source>
        <strain evidence="4 5">YC2-7</strain>
    </source>
</reference>
<evidence type="ECO:0000259" key="3">
    <source>
        <dbReference type="PROSITE" id="PS50937"/>
    </source>
</evidence>
<evidence type="ECO:0000313" key="5">
    <source>
        <dbReference type="Proteomes" id="UP000535543"/>
    </source>
</evidence>
<dbReference type="PROSITE" id="PS50937">
    <property type="entry name" value="HTH_MERR_2"/>
    <property type="match status" value="1"/>
</dbReference>
<dbReference type="PANTHER" id="PTHR30204">
    <property type="entry name" value="REDOX-CYCLING DRUG-SENSING TRANSCRIPTIONAL ACTIVATOR SOXR"/>
    <property type="match status" value="1"/>
</dbReference>
<dbReference type="InterPro" id="IPR047057">
    <property type="entry name" value="MerR_fam"/>
</dbReference>
<dbReference type="Gene3D" id="1.10.1660.10">
    <property type="match status" value="1"/>
</dbReference>
<proteinExistence type="predicted"/>
<dbReference type="SUPFAM" id="SSF46955">
    <property type="entry name" value="Putative DNA-binding domain"/>
    <property type="match status" value="1"/>
</dbReference>
<dbReference type="InterPro" id="IPR000551">
    <property type="entry name" value="MerR-type_HTH_dom"/>
</dbReference>
<evidence type="ECO:0000256" key="2">
    <source>
        <dbReference type="SAM" id="MobiDB-lite"/>
    </source>
</evidence>
<feature type="domain" description="HTH merR-type" evidence="3">
    <location>
        <begin position="62"/>
        <end position="130"/>
    </location>
</feature>
<dbReference type="GO" id="GO:0003700">
    <property type="term" value="F:DNA-binding transcription factor activity"/>
    <property type="evidence" value="ECO:0007669"/>
    <property type="project" value="InterPro"/>
</dbReference>
<dbReference type="PANTHER" id="PTHR30204:SF93">
    <property type="entry name" value="HTH MERR-TYPE DOMAIN-CONTAINING PROTEIN"/>
    <property type="match status" value="1"/>
</dbReference>
<organism evidence="4 5">
    <name type="scientific">Antrihabitans stalactiti</name>
    <dbReference type="NCBI Taxonomy" id="2584121"/>
    <lineage>
        <taxon>Bacteria</taxon>
        <taxon>Bacillati</taxon>
        <taxon>Actinomycetota</taxon>
        <taxon>Actinomycetes</taxon>
        <taxon>Mycobacteriales</taxon>
        <taxon>Nocardiaceae</taxon>
        <taxon>Antrihabitans</taxon>
    </lineage>
</organism>
<protein>
    <submittedName>
        <fullName evidence="4">MerR family transcriptional regulator</fullName>
    </submittedName>
</protein>
<keyword evidence="5" id="KW-1185">Reference proteome</keyword>
<dbReference type="InterPro" id="IPR009061">
    <property type="entry name" value="DNA-bd_dom_put_sf"/>
</dbReference>
<dbReference type="EMBL" id="VCQU01000001">
    <property type="protein sequence ID" value="NMN94219.1"/>
    <property type="molecule type" value="Genomic_DNA"/>
</dbReference>
<sequence>MARRGSGASNPSHLNPVAAALESVRKAPRRVRRQSRDAIRAAVRQLVDAAAQQPSAVGGSGEYRIDDLARRAGTTTRNVRAYRERGLLPPPRRVGRVAFYDESHVARLTLIASMLDRGYSISHVREMLTAWEEGKELGDVLGIEKALVGKWTEDRPVTMTVDDVRGLAGDQHALDRLVALGLVRIDGTSATVTRPKLLDAFREMREYGLSTDLVLDVHEKVTPRLEEISRILVEAGALHVAGRFDPKGGLPDNTDIAELVTMLVQFRSLALTSVTETLAASIETTIESVVGDFLAKFVLEQSDEDAT</sequence>
<dbReference type="Pfam" id="PF13411">
    <property type="entry name" value="MerR_1"/>
    <property type="match status" value="1"/>
</dbReference>